<feature type="non-terminal residue" evidence="2">
    <location>
        <position position="1"/>
    </location>
</feature>
<protein>
    <submittedName>
        <fullName evidence="2">11899_t:CDS:1</fullName>
    </submittedName>
</protein>
<keyword evidence="3" id="KW-1185">Reference proteome</keyword>
<evidence type="ECO:0000256" key="1">
    <source>
        <dbReference type="SAM" id="MobiDB-lite"/>
    </source>
</evidence>
<dbReference type="InterPro" id="IPR011010">
    <property type="entry name" value="DNA_brk_join_enz"/>
</dbReference>
<sequence length="144" mass="16441">FEKGIWFYDAPLGRYTYEKMIREICQNMGVVNMNYKKIINHSIKRSAIQILTQLNVATDRIMAFSGHRSIGEVTSYQTFTKEIMNSTVSMIIPNQDSDKEYSRNTSNSNFDEDVPDSALVEGAPKIIVKNCKNCNIDINVAFNK</sequence>
<dbReference type="Proteomes" id="UP000789901">
    <property type="component" value="Unassembled WGS sequence"/>
</dbReference>
<evidence type="ECO:0000313" key="3">
    <source>
        <dbReference type="Proteomes" id="UP000789901"/>
    </source>
</evidence>
<reference evidence="2 3" key="1">
    <citation type="submission" date="2021-06" db="EMBL/GenBank/DDBJ databases">
        <authorList>
            <person name="Kallberg Y."/>
            <person name="Tangrot J."/>
            <person name="Rosling A."/>
        </authorList>
    </citation>
    <scope>NUCLEOTIDE SEQUENCE [LARGE SCALE GENOMIC DNA]</scope>
    <source>
        <strain evidence="2 3">120-4 pot B 10/14</strain>
    </source>
</reference>
<accession>A0ABN7WPC6</accession>
<name>A0ABN7WPC6_GIGMA</name>
<dbReference type="SUPFAM" id="SSF56349">
    <property type="entry name" value="DNA breaking-rejoining enzymes"/>
    <property type="match status" value="1"/>
</dbReference>
<proteinExistence type="predicted"/>
<feature type="region of interest" description="Disordered" evidence="1">
    <location>
        <begin position="97"/>
        <end position="116"/>
    </location>
</feature>
<comment type="caution">
    <text evidence="2">The sequence shown here is derived from an EMBL/GenBank/DDBJ whole genome shotgun (WGS) entry which is preliminary data.</text>
</comment>
<dbReference type="EMBL" id="CAJVQB010053520">
    <property type="protein sequence ID" value="CAG8836417.1"/>
    <property type="molecule type" value="Genomic_DNA"/>
</dbReference>
<organism evidence="2 3">
    <name type="scientific">Gigaspora margarita</name>
    <dbReference type="NCBI Taxonomy" id="4874"/>
    <lineage>
        <taxon>Eukaryota</taxon>
        <taxon>Fungi</taxon>
        <taxon>Fungi incertae sedis</taxon>
        <taxon>Mucoromycota</taxon>
        <taxon>Glomeromycotina</taxon>
        <taxon>Glomeromycetes</taxon>
        <taxon>Diversisporales</taxon>
        <taxon>Gigasporaceae</taxon>
        <taxon>Gigaspora</taxon>
    </lineage>
</organism>
<evidence type="ECO:0000313" key="2">
    <source>
        <dbReference type="EMBL" id="CAG8836417.1"/>
    </source>
</evidence>
<gene>
    <name evidence="2" type="ORF">GMARGA_LOCUS33030</name>
</gene>